<dbReference type="EMBL" id="JARJCW010000021">
    <property type="protein sequence ID" value="KAJ7213598.1"/>
    <property type="molecule type" value="Genomic_DNA"/>
</dbReference>
<sequence>MFRTSLFPLKQSNRPHIATLTAQNLGQLDKDAFQDLLEEGISNSSNLYEVLDVETQPSVSVIGCPPNVVVSFRSKHEGTTEGMLNRISILEDEVRTLREEVRTLREEVRTLREEVRTVQKDVGTLQEEARTANSVSVNWQVWSRAQDAVDEFIFEAERAKCMRRGQTLGFSSAQELRNAIDLPTAANHAAAQRVVTSASSQLREAAVAIRVAKRQLEVARMALAHPVVTVADLRRVVADDIPTAILAQIESSSRAGIRRFV</sequence>
<organism evidence="2 3">
    <name type="scientific">Mycena pura</name>
    <dbReference type="NCBI Taxonomy" id="153505"/>
    <lineage>
        <taxon>Eukaryota</taxon>
        <taxon>Fungi</taxon>
        <taxon>Dikarya</taxon>
        <taxon>Basidiomycota</taxon>
        <taxon>Agaricomycotina</taxon>
        <taxon>Agaricomycetes</taxon>
        <taxon>Agaricomycetidae</taxon>
        <taxon>Agaricales</taxon>
        <taxon>Marasmiineae</taxon>
        <taxon>Mycenaceae</taxon>
        <taxon>Mycena</taxon>
    </lineage>
</organism>
<keyword evidence="1" id="KW-0175">Coiled coil</keyword>
<keyword evidence="3" id="KW-1185">Reference proteome</keyword>
<feature type="coiled-coil region" evidence="1">
    <location>
        <begin position="80"/>
        <end position="128"/>
    </location>
</feature>
<reference evidence="2" key="1">
    <citation type="submission" date="2023-03" db="EMBL/GenBank/DDBJ databases">
        <title>Massive genome expansion in bonnet fungi (Mycena s.s.) driven by repeated elements and novel gene families across ecological guilds.</title>
        <authorList>
            <consortium name="Lawrence Berkeley National Laboratory"/>
            <person name="Harder C.B."/>
            <person name="Miyauchi S."/>
            <person name="Viragh M."/>
            <person name="Kuo A."/>
            <person name="Thoen E."/>
            <person name="Andreopoulos B."/>
            <person name="Lu D."/>
            <person name="Skrede I."/>
            <person name="Drula E."/>
            <person name="Henrissat B."/>
            <person name="Morin E."/>
            <person name="Kohler A."/>
            <person name="Barry K."/>
            <person name="LaButti K."/>
            <person name="Morin E."/>
            <person name="Salamov A."/>
            <person name="Lipzen A."/>
            <person name="Mereny Z."/>
            <person name="Hegedus B."/>
            <person name="Baldrian P."/>
            <person name="Stursova M."/>
            <person name="Weitz H."/>
            <person name="Taylor A."/>
            <person name="Grigoriev I.V."/>
            <person name="Nagy L.G."/>
            <person name="Martin F."/>
            <person name="Kauserud H."/>
        </authorList>
    </citation>
    <scope>NUCLEOTIDE SEQUENCE</scope>
    <source>
        <strain evidence="2">9144</strain>
    </source>
</reference>
<name>A0AAD6VLY4_9AGAR</name>
<proteinExistence type="predicted"/>
<evidence type="ECO:0000256" key="1">
    <source>
        <dbReference type="SAM" id="Coils"/>
    </source>
</evidence>
<comment type="caution">
    <text evidence="2">The sequence shown here is derived from an EMBL/GenBank/DDBJ whole genome shotgun (WGS) entry which is preliminary data.</text>
</comment>
<evidence type="ECO:0000313" key="3">
    <source>
        <dbReference type="Proteomes" id="UP001219525"/>
    </source>
</evidence>
<gene>
    <name evidence="2" type="ORF">GGX14DRAFT_563915</name>
</gene>
<dbReference type="AlphaFoldDB" id="A0AAD6VLY4"/>
<dbReference type="Gene3D" id="1.20.5.190">
    <property type="match status" value="1"/>
</dbReference>
<dbReference type="Proteomes" id="UP001219525">
    <property type="component" value="Unassembled WGS sequence"/>
</dbReference>
<evidence type="ECO:0000313" key="2">
    <source>
        <dbReference type="EMBL" id="KAJ7213598.1"/>
    </source>
</evidence>
<protein>
    <submittedName>
        <fullName evidence="2">Uncharacterized protein</fullName>
    </submittedName>
</protein>
<accession>A0AAD6VLY4</accession>